<dbReference type="InterPro" id="IPR001362">
    <property type="entry name" value="Glyco_hydro_32"/>
</dbReference>
<dbReference type="InterPro" id="IPR006232">
    <property type="entry name" value="Suc6P_hydrolase"/>
</dbReference>
<comment type="subcellular location">
    <subcellularLocation>
        <location evidence="9">Cytoplasm</location>
    </subcellularLocation>
</comment>
<name>A0ABZ2TB09_9ENTE</name>
<dbReference type="InterPro" id="IPR018053">
    <property type="entry name" value="Glyco_hydro_32_AS"/>
</dbReference>
<evidence type="ECO:0000256" key="2">
    <source>
        <dbReference type="ARBA" id="ARBA00009902"/>
    </source>
</evidence>
<dbReference type="CDD" id="cd18623">
    <property type="entry name" value="GH32_ScrB-like"/>
    <property type="match status" value="1"/>
</dbReference>
<comment type="similarity">
    <text evidence="2 8">Belongs to the glycosyl hydrolase 32 family.</text>
</comment>
<dbReference type="Pfam" id="PF08244">
    <property type="entry name" value="Glyco_hydro_32C"/>
    <property type="match status" value="1"/>
</dbReference>
<dbReference type="InterPro" id="IPR013320">
    <property type="entry name" value="ConA-like_dom_sf"/>
</dbReference>
<comment type="catalytic activity">
    <reaction evidence="8">
        <text>Hydrolysis of terminal non-reducing beta-D-fructofuranoside residues in beta-D-fructofuranosides.</text>
        <dbReference type="EC" id="3.2.1.26"/>
    </reaction>
</comment>
<keyword evidence="9" id="KW-0963">Cytoplasm</keyword>
<sequence>MSWTNAQRYRVITDAKDGELSVLEAKVAKSIWRQKYHIQPNYGLLNDPNGFCYYNGKYHLFYQWFPFGAVHGMKHWYHLTSADLVNWEEEGVALMPEFPHESHGIFSGTGLVNDNQLYLFYTGNHRDEKWQRRSSQCLAILSSDGKIEKLAEPVISGPPQQYTHNFRDPKVFKKGNHYYMLVGAQRESLEGCLLVYVSDDLKAWKFKQELKTNHDSFGFMWECPDYFSLQGQEVLLLSPQGLKPKGNDFQNIYHSGVFIGKFDEHVGYFDTDSFQELDKGFDFYAPQTTQTPDGRQILIGWMGLPDTVYPSDHDGWANCLTIPRELSIKNGQIQQQPLQELKQKRVKTTQHQIKVVSSRERLKTIYSEVGEYRISINVETAERVGIAFRVGDDEETVCLLDQVAEYFSLDRTRSGIPVATDYGTVRKITYQQSVVQLTVFLDQSSIEVFVNDGEAVFSSRIFPKEDSRYLEVFAENGTAQIEIKQWCYA</sequence>
<dbReference type="SMART" id="SM00640">
    <property type="entry name" value="Glyco_32"/>
    <property type="match status" value="1"/>
</dbReference>
<keyword evidence="9" id="KW-0119">Carbohydrate metabolism</keyword>
<evidence type="ECO:0000256" key="8">
    <source>
        <dbReference type="RuleBase" id="RU362110"/>
    </source>
</evidence>
<dbReference type="RefSeq" id="WP_086444827.1">
    <property type="nucleotide sequence ID" value="NZ_CP147248.1"/>
</dbReference>
<evidence type="ECO:0000256" key="9">
    <source>
        <dbReference type="RuleBase" id="RU365015"/>
    </source>
</evidence>
<evidence type="ECO:0000256" key="5">
    <source>
        <dbReference type="ARBA" id="ARBA00022801"/>
    </source>
</evidence>
<evidence type="ECO:0000256" key="1">
    <source>
        <dbReference type="ARBA" id="ARBA00004914"/>
    </source>
</evidence>
<dbReference type="Proteomes" id="UP000195080">
    <property type="component" value="Chromosome"/>
</dbReference>
<comment type="function">
    <text evidence="9">Enables the bacterium to metabolize sucrose as a sole carbon source.</text>
</comment>
<keyword evidence="5 8" id="KW-0378">Hydrolase</keyword>
<evidence type="ECO:0000313" key="12">
    <source>
        <dbReference type="EMBL" id="WYJ88108.1"/>
    </source>
</evidence>
<evidence type="ECO:0000256" key="4">
    <source>
        <dbReference type="ARBA" id="ARBA00019623"/>
    </source>
</evidence>
<evidence type="ECO:0000256" key="6">
    <source>
        <dbReference type="ARBA" id="ARBA00023295"/>
    </source>
</evidence>
<evidence type="ECO:0000256" key="3">
    <source>
        <dbReference type="ARBA" id="ARBA00012758"/>
    </source>
</evidence>
<evidence type="ECO:0000259" key="10">
    <source>
        <dbReference type="Pfam" id="PF00251"/>
    </source>
</evidence>
<dbReference type="PROSITE" id="PS00609">
    <property type="entry name" value="GLYCOSYL_HYDROL_F32"/>
    <property type="match status" value="1"/>
</dbReference>
<protein>
    <recommendedName>
        <fullName evidence="4 8">Sucrose-6-phosphate hydrolase</fullName>
        <ecNumber evidence="3 8">3.2.1.26</ecNumber>
    </recommendedName>
    <alternativeName>
        <fullName evidence="7 9">Invertase</fullName>
    </alternativeName>
</protein>
<keyword evidence="13" id="KW-1185">Reference proteome</keyword>
<comment type="pathway">
    <text evidence="1 9">Glycan biosynthesis; sucrose metabolism.</text>
</comment>
<dbReference type="InterPro" id="IPR013148">
    <property type="entry name" value="Glyco_hydro_32_N"/>
</dbReference>
<dbReference type="EC" id="3.2.1.26" evidence="3 8"/>
<dbReference type="Gene3D" id="2.60.120.560">
    <property type="entry name" value="Exo-inulinase, domain 1"/>
    <property type="match status" value="1"/>
</dbReference>
<dbReference type="InterPro" id="IPR023296">
    <property type="entry name" value="Glyco_hydro_beta-prop_sf"/>
</dbReference>
<accession>A0ABZ2TB09</accession>
<dbReference type="PANTHER" id="PTHR43101">
    <property type="entry name" value="BETA-FRUCTOSIDASE"/>
    <property type="match status" value="1"/>
</dbReference>
<gene>
    <name evidence="12" type="ORF">A5866_003236</name>
</gene>
<feature type="domain" description="Glycosyl hydrolase family 32 C-terminal" evidence="11">
    <location>
        <begin position="340"/>
        <end position="482"/>
    </location>
</feature>
<dbReference type="Gene3D" id="2.115.10.20">
    <property type="entry name" value="Glycosyl hydrolase domain, family 43"/>
    <property type="match status" value="1"/>
</dbReference>
<proteinExistence type="inferred from homology"/>
<feature type="domain" description="Glycosyl hydrolase family 32 N-terminal" evidence="10">
    <location>
        <begin position="37"/>
        <end position="337"/>
    </location>
</feature>
<dbReference type="PANTHER" id="PTHR43101:SF1">
    <property type="entry name" value="BETA-FRUCTOSIDASE"/>
    <property type="match status" value="1"/>
</dbReference>
<dbReference type="SUPFAM" id="SSF49899">
    <property type="entry name" value="Concanavalin A-like lectins/glucanases"/>
    <property type="match status" value="1"/>
</dbReference>
<organism evidence="12 13">
    <name type="scientific">Candidatus Enterococcus lemimoniae</name>
    <dbReference type="NCBI Taxonomy" id="1834167"/>
    <lineage>
        <taxon>Bacteria</taxon>
        <taxon>Bacillati</taxon>
        <taxon>Bacillota</taxon>
        <taxon>Bacilli</taxon>
        <taxon>Lactobacillales</taxon>
        <taxon>Enterococcaceae</taxon>
        <taxon>Enterococcus</taxon>
    </lineage>
</organism>
<dbReference type="SUPFAM" id="SSF75005">
    <property type="entry name" value="Arabinanase/levansucrase/invertase"/>
    <property type="match status" value="1"/>
</dbReference>
<evidence type="ECO:0000259" key="11">
    <source>
        <dbReference type="Pfam" id="PF08244"/>
    </source>
</evidence>
<reference evidence="13" key="1">
    <citation type="submission" date="2017-05" db="EMBL/GenBank/DDBJ databases">
        <title>The Genome Sequence of EEnterococcus faecalis 9F2_4866.</title>
        <authorList>
            <consortium name="The Broad Institute Genomics Platform"/>
            <consortium name="The Broad Institute Genomic Center for Infectious Diseases"/>
            <person name="Earl A."/>
            <person name="Manson A."/>
            <person name="Schwartman J."/>
            <person name="Gilmore M."/>
            <person name="Abouelleil A."/>
            <person name="Cao P."/>
            <person name="Chapman S."/>
            <person name="Cusick C."/>
            <person name="Shea T."/>
            <person name="Young S."/>
            <person name="Neafsey D."/>
            <person name="Nusbaum C."/>
            <person name="Birren B."/>
        </authorList>
    </citation>
    <scope>NUCLEOTIDE SEQUENCE [LARGE SCALE GENOMIC DNA]</scope>
    <source>
        <strain evidence="13">12C11_DIV0727</strain>
    </source>
</reference>
<evidence type="ECO:0000313" key="13">
    <source>
        <dbReference type="Proteomes" id="UP000195080"/>
    </source>
</evidence>
<keyword evidence="6 8" id="KW-0326">Glycosidase</keyword>
<evidence type="ECO:0000256" key="7">
    <source>
        <dbReference type="ARBA" id="ARBA00033367"/>
    </source>
</evidence>
<dbReference type="Pfam" id="PF00251">
    <property type="entry name" value="Glyco_hydro_32N"/>
    <property type="match status" value="1"/>
</dbReference>
<dbReference type="InterPro" id="IPR013189">
    <property type="entry name" value="Glyco_hydro_32_C"/>
</dbReference>
<dbReference type="InterPro" id="IPR051214">
    <property type="entry name" value="GH32_Enzymes"/>
</dbReference>
<dbReference type="NCBIfam" id="TIGR01322">
    <property type="entry name" value="scrB_fam"/>
    <property type="match status" value="1"/>
</dbReference>
<dbReference type="EMBL" id="CP147248">
    <property type="protein sequence ID" value="WYJ88108.1"/>
    <property type="molecule type" value="Genomic_DNA"/>
</dbReference>